<accession>A0A6G1FX09</accession>
<evidence type="ECO:0000313" key="1">
    <source>
        <dbReference type="EMBL" id="KAF1810278.1"/>
    </source>
</evidence>
<name>A0A6G1FX09_9PEZI</name>
<evidence type="ECO:0000313" key="3">
    <source>
        <dbReference type="RefSeq" id="XP_033531909.1"/>
    </source>
</evidence>
<reference evidence="1 3" key="1">
    <citation type="submission" date="2020-01" db="EMBL/GenBank/DDBJ databases">
        <authorList>
            <consortium name="DOE Joint Genome Institute"/>
            <person name="Haridas S."/>
            <person name="Albert R."/>
            <person name="Binder M."/>
            <person name="Bloem J."/>
            <person name="Labutti K."/>
            <person name="Salamov A."/>
            <person name="Andreopoulos B."/>
            <person name="Baker S.E."/>
            <person name="Barry K."/>
            <person name="Bills G."/>
            <person name="Bluhm B.H."/>
            <person name="Cannon C."/>
            <person name="Castanera R."/>
            <person name="Culley D.E."/>
            <person name="Daum C."/>
            <person name="Ezra D."/>
            <person name="Gonzalez J.B."/>
            <person name="Henrissat B."/>
            <person name="Kuo A."/>
            <person name="Liang C."/>
            <person name="Lipzen A."/>
            <person name="Lutzoni F."/>
            <person name="Magnuson J."/>
            <person name="Mondo S."/>
            <person name="Nolan M."/>
            <person name="Ohm R."/>
            <person name="Pangilinan J."/>
            <person name="Park H.-J."/>
            <person name="Ramirez L."/>
            <person name="Alfaro M."/>
            <person name="Sun H."/>
            <person name="Tritt A."/>
            <person name="Yoshinaga Y."/>
            <person name="Zwiers L.-H."/>
            <person name="Turgeon B.G."/>
            <person name="Goodwin S.B."/>
            <person name="Spatafora J.W."/>
            <person name="Crous P.W."/>
            <person name="Grigoriev I.V."/>
        </authorList>
    </citation>
    <scope>NUCLEOTIDE SEQUENCE</scope>
    <source>
        <strain evidence="1 3">CBS 781.70</strain>
    </source>
</reference>
<reference evidence="3" key="2">
    <citation type="submission" date="2020-04" db="EMBL/GenBank/DDBJ databases">
        <authorList>
            <consortium name="NCBI Genome Project"/>
        </authorList>
    </citation>
    <scope>NUCLEOTIDE SEQUENCE</scope>
    <source>
        <strain evidence="3">CBS 781.70</strain>
    </source>
</reference>
<sequence>MNYPFRLSPHMRNMTARVPNVETIMGADDCVGHDDKYSHDVDFILRHYIVSKNSNRLDPFHPGIKHYSSTMCSKMPHTYAKMAGNIFAAEDIGFWAWACGGQPRQKFVTMYPLYSRRLHLPLKQLEPEKRGGKSGIFWAVGPSVWRSSLSRPHCSTSPAGKTVEIFTCFRWP</sequence>
<dbReference type="AlphaFoldDB" id="A0A6G1FX09"/>
<gene>
    <name evidence="1 3" type="ORF">P152DRAFT_106746</name>
</gene>
<dbReference type="GeneID" id="54414160"/>
<dbReference type="RefSeq" id="XP_033531909.1">
    <property type="nucleotide sequence ID" value="XM_033673590.1"/>
</dbReference>
<proteinExistence type="predicted"/>
<dbReference type="Proteomes" id="UP000504638">
    <property type="component" value="Unplaced"/>
</dbReference>
<reference evidence="3" key="3">
    <citation type="submission" date="2025-04" db="UniProtKB">
        <authorList>
            <consortium name="RefSeq"/>
        </authorList>
    </citation>
    <scope>IDENTIFICATION</scope>
    <source>
        <strain evidence="3">CBS 781.70</strain>
    </source>
</reference>
<keyword evidence="2" id="KW-1185">Reference proteome</keyword>
<protein>
    <submittedName>
        <fullName evidence="1 3">Uncharacterized protein</fullName>
    </submittedName>
</protein>
<dbReference type="EMBL" id="ML975167">
    <property type="protein sequence ID" value="KAF1810278.1"/>
    <property type="molecule type" value="Genomic_DNA"/>
</dbReference>
<evidence type="ECO:0000313" key="2">
    <source>
        <dbReference type="Proteomes" id="UP000504638"/>
    </source>
</evidence>
<organism evidence="1">
    <name type="scientific">Eremomyces bilateralis CBS 781.70</name>
    <dbReference type="NCBI Taxonomy" id="1392243"/>
    <lineage>
        <taxon>Eukaryota</taxon>
        <taxon>Fungi</taxon>
        <taxon>Dikarya</taxon>
        <taxon>Ascomycota</taxon>
        <taxon>Pezizomycotina</taxon>
        <taxon>Dothideomycetes</taxon>
        <taxon>Dothideomycetes incertae sedis</taxon>
        <taxon>Eremomycetales</taxon>
        <taxon>Eremomycetaceae</taxon>
        <taxon>Eremomyces</taxon>
    </lineage>
</organism>